<organism evidence="3">
    <name type="scientific">Glycine max</name>
    <name type="common">Soybean</name>
    <name type="synonym">Glycine hispida</name>
    <dbReference type="NCBI Taxonomy" id="3847"/>
    <lineage>
        <taxon>Eukaryota</taxon>
        <taxon>Viridiplantae</taxon>
        <taxon>Streptophyta</taxon>
        <taxon>Embryophyta</taxon>
        <taxon>Tracheophyta</taxon>
        <taxon>Spermatophyta</taxon>
        <taxon>Magnoliopsida</taxon>
        <taxon>eudicotyledons</taxon>
        <taxon>Gunneridae</taxon>
        <taxon>Pentapetalae</taxon>
        <taxon>rosids</taxon>
        <taxon>fabids</taxon>
        <taxon>Fabales</taxon>
        <taxon>Fabaceae</taxon>
        <taxon>Papilionoideae</taxon>
        <taxon>50 kb inversion clade</taxon>
        <taxon>NPAAA clade</taxon>
        <taxon>indigoferoid/millettioid clade</taxon>
        <taxon>Phaseoleae</taxon>
        <taxon>Glycine</taxon>
        <taxon>Glycine subgen. Soja</taxon>
    </lineage>
</organism>
<feature type="transmembrane region" description="Helical" evidence="1">
    <location>
        <begin position="29"/>
        <end position="49"/>
    </location>
</feature>
<keyword evidence="1" id="KW-0812">Transmembrane</keyword>
<dbReference type="InParanoid" id="K7KNU3"/>
<keyword evidence="4" id="KW-1185">Reference proteome</keyword>
<dbReference type="AlphaFoldDB" id="K7KNU3"/>
<reference evidence="2" key="3">
    <citation type="submission" date="2018-07" db="EMBL/GenBank/DDBJ databases">
        <title>WGS assembly of Glycine max.</title>
        <authorList>
            <person name="Schmutz J."/>
            <person name="Cannon S."/>
            <person name="Schlueter J."/>
            <person name="Ma J."/>
            <person name="Mitros T."/>
            <person name="Nelson W."/>
            <person name="Hyten D."/>
            <person name="Song Q."/>
            <person name="Thelen J."/>
            <person name="Cheng J."/>
            <person name="Xu D."/>
            <person name="Hellsten U."/>
            <person name="May G."/>
            <person name="Yu Y."/>
            <person name="Sakurai T."/>
            <person name="Umezawa T."/>
            <person name="Bhattacharyya M."/>
            <person name="Sandhu D."/>
            <person name="Valliyodan B."/>
            <person name="Lindquist E."/>
            <person name="Peto M."/>
            <person name="Grant D."/>
            <person name="Shu S."/>
            <person name="Goodstein D."/>
            <person name="Barry K."/>
            <person name="Futrell-Griggs M."/>
            <person name="Abernathy B."/>
            <person name="Du J."/>
            <person name="Tian Z."/>
            <person name="Zhu L."/>
            <person name="Gill N."/>
            <person name="Joshi T."/>
            <person name="Libault M."/>
            <person name="Sethuraman A."/>
            <person name="Zhang X."/>
            <person name="Shinozaki K."/>
            <person name="Nguyen H."/>
            <person name="Wing R."/>
            <person name="Cregan P."/>
            <person name="Specht J."/>
            <person name="Grimwood J."/>
            <person name="Rokhsar D."/>
            <person name="Stacey G."/>
            <person name="Shoemaker R."/>
            <person name="Jackson S."/>
        </authorList>
    </citation>
    <scope>NUCLEOTIDE SEQUENCE</scope>
    <source>
        <tissue evidence="2">Callus</tissue>
    </source>
</reference>
<name>K7KNU3_SOYBN</name>
<reference evidence="2 3" key="1">
    <citation type="journal article" date="2010" name="Nature">
        <title>Genome sequence of the palaeopolyploid soybean.</title>
        <authorList>
            <person name="Schmutz J."/>
            <person name="Cannon S.B."/>
            <person name="Schlueter J."/>
            <person name="Ma J."/>
            <person name="Mitros T."/>
            <person name="Nelson W."/>
            <person name="Hyten D.L."/>
            <person name="Song Q."/>
            <person name="Thelen J.J."/>
            <person name="Cheng J."/>
            <person name="Xu D."/>
            <person name="Hellsten U."/>
            <person name="May G.D."/>
            <person name="Yu Y."/>
            <person name="Sakurai T."/>
            <person name="Umezawa T."/>
            <person name="Bhattacharyya M.K."/>
            <person name="Sandhu D."/>
            <person name="Valliyodan B."/>
            <person name="Lindquist E."/>
            <person name="Peto M."/>
            <person name="Grant D."/>
            <person name="Shu S."/>
            <person name="Goodstein D."/>
            <person name="Barry K."/>
            <person name="Futrell-Griggs M."/>
            <person name="Abernathy B."/>
            <person name="Du J."/>
            <person name="Tian Z."/>
            <person name="Zhu L."/>
            <person name="Gill N."/>
            <person name="Joshi T."/>
            <person name="Libault M."/>
            <person name="Sethuraman A."/>
            <person name="Zhang X.-C."/>
            <person name="Shinozaki K."/>
            <person name="Nguyen H.T."/>
            <person name="Wing R.A."/>
            <person name="Cregan P."/>
            <person name="Specht J."/>
            <person name="Grimwood J."/>
            <person name="Rokhsar D."/>
            <person name="Stacey G."/>
            <person name="Shoemaker R.C."/>
            <person name="Jackson S.A."/>
        </authorList>
    </citation>
    <scope>NUCLEOTIDE SEQUENCE [LARGE SCALE GENOMIC DNA]</scope>
    <source>
        <strain evidence="3">cv. Williams 82</strain>
        <tissue evidence="2">Callus</tissue>
    </source>
</reference>
<protein>
    <submittedName>
        <fullName evidence="2 3">Uncharacterized protein</fullName>
    </submittedName>
</protein>
<keyword evidence="1" id="KW-0472">Membrane</keyword>
<sequence>MISALFSQKGEYRLTNANLESIALFYEEYLYHIFYLLVYTSYILLHRLLSPH</sequence>
<keyword evidence="1" id="KW-1133">Transmembrane helix</keyword>
<accession>K7KNU3</accession>
<dbReference type="Proteomes" id="UP000008827">
    <property type="component" value="Chromosome 5"/>
</dbReference>
<proteinExistence type="predicted"/>
<reference evidence="3" key="2">
    <citation type="submission" date="2018-02" db="UniProtKB">
        <authorList>
            <consortium name="EnsemblPlants"/>
        </authorList>
    </citation>
    <scope>IDENTIFICATION</scope>
    <source>
        <strain evidence="3">Williams 82</strain>
    </source>
</reference>
<evidence type="ECO:0000313" key="2">
    <source>
        <dbReference type="EMBL" id="KRH57875.1"/>
    </source>
</evidence>
<evidence type="ECO:0000313" key="4">
    <source>
        <dbReference type="Proteomes" id="UP000008827"/>
    </source>
</evidence>
<dbReference type="Gramene" id="KRH57875">
    <property type="protein sequence ID" value="KRH57875"/>
    <property type="gene ID" value="GLYMA_05G089800"/>
</dbReference>
<dbReference type="PaxDb" id="3847-GLYMA05G10931.1"/>
<dbReference type="HOGENOM" id="CLU_3091165_0_0_1"/>
<gene>
    <name evidence="2" type="ORF">GLYMA_05G089800</name>
</gene>
<dbReference type="EnsemblPlants" id="KRH57875">
    <property type="protein sequence ID" value="KRH57875"/>
    <property type="gene ID" value="GLYMA_05G089800"/>
</dbReference>
<evidence type="ECO:0000256" key="1">
    <source>
        <dbReference type="SAM" id="Phobius"/>
    </source>
</evidence>
<dbReference type="EMBL" id="CM000838">
    <property type="protein sequence ID" value="KRH57875.1"/>
    <property type="molecule type" value="Genomic_DNA"/>
</dbReference>
<evidence type="ECO:0000313" key="3">
    <source>
        <dbReference type="EnsemblPlants" id="KRH57875"/>
    </source>
</evidence>